<comment type="caution">
    <text evidence="1">The sequence shown here is derived from an EMBL/GenBank/DDBJ whole genome shotgun (WGS) entry which is preliminary data.</text>
</comment>
<keyword evidence="2" id="KW-1185">Reference proteome</keyword>
<proteinExistence type="predicted"/>
<dbReference type="Pfam" id="PF00702">
    <property type="entry name" value="Hydrolase"/>
    <property type="match status" value="1"/>
</dbReference>
<dbReference type="PANTHER" id="PTHR43611">
    <property type="entry name" value="ALPHA-D-GLUCOSE 1-PHOSPHATE PHOSPHATASE"/>
    <property type="match status" value="1"/>
</dbReference>
<dbReference type="AlphaFoldDB" id="A0A8J7LU03"/>
<dbReference type="PANTHER" id="PTHR43611:SF3">
    <property type="entry name" value="FLAVIN MONONUCLEOTIDE HYDROLASE 1, CHLOROPLATIC"/>
    <property type="match status" value="1"/>
</dbReference>
<name>A0A8J7LU03_9FLAO</name>
<dbReference type="InterPro" id="IPR023198">
    <property type="entry name" value="PGP-like_dom2"/>
</dbReference>
<dbReference type="Gene3D" id="3.40.50.1000">
    <property type="entry name" value="HAD superfamily/HAD-like"/>
    <property type="match status" value="1"/>
</dbReference>
<evidence type="ECO:0000313" key="1">
    <source>
        <dbReference type="EMBL" id="MBJ6369006.1"/>
    </source>
</evidence>
<dbReference type="Proteomes" id="UP000610931">
    <property type="component" value="Unassembled WGS sequence"/>
</dbReference>
<sequence>MIKTIIFDFGDVFINLDKENASKNIFNILRIEKLSKEMIAVNDLYEQGLISTDEFITFYLENFPNLSKQSLIEAWNSILLDLPEYRLQFLKNLKTTTDYKLILLSNTNELHINWIKENISIYEIFKNCFDAFYLSHEINLRKPNTNIFEFVLNENNLNAAECLFIDDTSEHIISASALGIHTWNLDPKHEDVINLLEVKYDLF</sequence>
<keyword evidence="1" id="KW-0378">Hydrolase</keyword>
<dbReference type="EMBL" id="JAELVQ010000018">
    <property type="protein sequence ID" value="MBJ6369006.1"/>
    <property type="molecule type" value="Genomic_DNA"/>
</dbReference>
<organism evidence="1 2">
    <name type="scientific">Snuella sedimenti</name>
    <dbReference type="NCBI Taxonomy" id="2798802"/>
    <lineage>
        <taxon>Bacteria</taxon>
        <taxon>Pseudomonadati</taxon>
        <taxon>Bacteroidota</taxon>
        <taxon>Flavobacteriia</taxon>
        <taxon>Flavobacteriales</taxon>
        <taxon>Flavobacteriaceae</taxon>
        <taxon>Snuella</taxon>
    </lineage>
</organism>
<dbReference type="InterPro" id="IPR036412">
    <property type="entry name" value="HAD-like_sf"/>
</dbReference>
<dbReference type="SFLD" id="SFLDG01129">
    <property type="entry name" value="C1.5:_HAD__Beta-PGM__Phosphata"/>
    <property type="match status" value="1"/>
</dbReference>
<dbReference type="GO" id="GO:0016787">
    <property type="term" value="F:hydrolase activity"/>
    <property type="evidence" value="ECO:0007669"/>
    <property type="project" value="UniProtKB-KW"/>
</dbReference>
<dbReference type="InterPro" id="IPR006439">
    <property type="entry name" value="HAD-SF_hydro_IA"/>
</dbReference>
<gene>
    <name evidence="1" type="ORF">JF259_12990</name>
</gene>
<dbReference type="Gene3D" id="1.10.150.240">
    <property type="entry name" value="Putative phosphatase, domain 2"/>
    <property type="match status" value="1"/>
</dbReference>
<evidence type="ECO:0000313" key="2">
    <source>
        <dbReference type="Proteomes" id="UP000610931"/>
    </source>
</evidence>
<accession>A0A8J7LU03</accession>
<dbReference type="RefSeq" id="WP_199115766.1">
    <property type="nucleotide sequence ID" value="NZ_JAELVQ010000018.1"/>
</dbReference>
<dbReference type="NCBIfam" id="TIGR01509">
    <property type="entry name" value="HAD-SF-IA-v3"/>
    <property type="match status" value="1"/>
</dbReference>
<protein>
    <submittedName>
        <fullName evidence="1">HAD-IA family hydrolase</fullName>
    </submittedName>
</protein>
<dbReference type="InterPro" id="IPR023214">
    <property type="entry name" value="HAD_sf"/>
</dbReference>
<reference evidence="1" key="1">
    <citation type="submission" date="2020-12" db="EMBL/GenBank/DDBJ databases">
        <title>Snuella sp. nov., isolated from sediment in Incheon.</title>
        <authorList>
            <person name="Kim W."/>
        </authorList>
    </citation>
    <scope>NUCLEOTIDE SEQUENCE</scope>
    <source>
        <strain evidence="1">CAU 1569</strain>
    </source>
</reference>
<dbReference type="SFLD" id="SFLDS00003">
    <property type="entry name" value="Haloacid_Dehalogenase"/>
    <property type="match status" value="1"/>
</dbReference>
<dbReference type="SUPFAM" id="SSF56784">
    <property type="entry name" value="HAD-like"/>
    <property type="match status" value="1"/>
</dbReference>